<proteinExistence type="predicted"/>
<name>A0AAD7K111_9AGAR</name>
<dbReference type="EMBL" id="JARKIB010000009">
    <property type="protein sequence ID" value="KAJ7776137.1"/>
    <property type="molecule type" value="Genomic_DNA"/>
</dbReference>
<keyword evidence="1" id="KW-0812">Transmembrane</keyword>
<organism evidence="2 3">
    <name type="scientific">Mycena metata</name>
    <dbReference type="NCBI Taxonomy" id="1033252"/>
    <lineage>
        <taxon>Eukaryota</taxon>
        <taxon>Fungi</taxon>
        <taxon>Dikarya</taxon>
        <taxon>Basidiomycota</taxon>
        <taxon>Agaricomycotina</taxon>
        <taxon>Agaricomycetes</taxon>
        <taxon>Agaricomycetidae</taxon>
        <taxon>Agaricales</taxon>
        <taxon>Marasmiineae</taxon>
        <taxon>Mycenaceae</taxon>
        <taxon>Mycena</taxon>
    </lineage>
</organism>
<evidence type="ECO:0000313" key="3">
    <source>
        <dbReference type="Proteomes" id="UP001215598"/>
    </source>
</evidence>
<dbReference type="AlphaFoldDB" id="A0AAD7K111"/>
<evidence type="ECO:0000256" key="1">
    <source>
        <dbReference type="SAM" id="Phobius"/>
    </source>
</evidence>
<protein>
    <submittedName>
        <fullName evidence="2">Uncharacterized protein</fullName>
    </submittedName>
</protein>
<comment type="caution">
    <text evidence="2">The sequence shown here is derived from an EMBL/GenBank/DDBJ whole genome shotgun (WGS) entry which is preliminary data.</text>
</comment>
<keyword evidence="3" id="KW-1185">Reference proteome</keyword>
<accession>A0AAD7K111</accession>
<reference evidence="2" key="1">
    <citation type="submission" date="2023-03" db="EMBL/GenBank/DDBJ databases">
        <title>Massive genome expansion in bonnet fungi (Mycena s.s.) driven by repeated elements and novel gene families across ecological guilds.</title>
        <authorList>
            <consortium name="Lawrence Berkeley National Laboratory"/>
            <person name="Harder C.B."/>
            <person name="Miyauchi S."/>
            <person name="Viragh M."/>
            <person name="Kuo A."/>
            <person name="Thoen E."/>
            <person name="Andreopoulos B."/>
            <person name="Lu D."/>
            <person name="Skrede I."/>
            <person name="Drula E."/>
            <person name="Henrissat B."/>
            <person name="Morin E."/>
            <person name="Kohler A."/>
            <person name="Barry K."/>
            <person name="LaButti K."/>
            <person name="Morin E."/>
            <person name="Salamov A."/>
            <person name="Lipzen A."/>
            <person name="Mereny Z."/>
            <person name="Hegedus B."/>
            <person name="Baldrian P."/>
            <person name="Stursova M."/>
            <person name="Weitz H."/>
            <person name="Taylor A."/>
            <person name="Grigoriev I.V."/>
            <person name="Nagy L.G."/>
            <person name="Martin F."/>
            <person name="Kauserud H."/>
        </authorList>
    </citation>
    <scope>NUCLEOTIDE SEQUENCE</scope>
    <source>
        <strain evidence="2">CBHHK182m</strain>
    </source>
</reference>
<keyword evidence="1" id="KW-0472">Membrane</keyword>
<keyword evidence="1" id="KW-1133">Transmembrane helix</keyword>
<sequence>MERIPLCFRHSCLTTYSAKSSLRHVPFIFPSASATITAFVGLIPVVLAQITQLRRSTVERYLAPLIETAGSLKRIPTTPPSTPIAPRRRNSLVKAENVKAENVADWELENERRARMKPVRTNGFPASIQIPETPSRFSVPRVHISTFFLPFIPVPAPFLSSTWKAFDAQTRITASSTACPHLPSAEIYCHSEVLVVNHAEIPSSSRSPSPSLLLDKYFVWLWMMQKLRR</sequence>
<evidence type="ECO:0000313" key="2">
    <source>
        <dbReference type="EMBL" id="KAJ7776137.1"/>
    </source>
</evidence>
<dbReference type="Proteomes" id="UP001215598">
    <property type="component" value="Unassembled WGS sequence"/>
</dbReference>
<gene>
    <name evidence="2" type="ORF">B0H16DRAFT_1879547</name>
</gene>
<feature type="transmembrane region" description="Helical" evidence="1">
    <location>
        <begin position="27"/>
        <end position="50"/>
    </location>
</feature>